<accession>V5WG73</accession>
<dbReference type="PRINTS" id="PR00081">
    <property type="entry name" value="GDHRDH"/>
</dbReference>
<dbReference type="Proteomes" id="UP000018680">
    <property type="component" value="Chromosome"/>
</dbReference>
<gene>
    <name evidence="4" type="ORF">L21SP2_0741</name>
</gene>
<evidence type="ECO:0000313" key="4">
    <source>
        <dbReference type="EMBL" id="AHC14166.1"/>
    </source>
</evidence>
<keyword evidence="5" id="KW-1185">Reference proteome</keyword>
<dbReference type="EMBL" id="CP006939">
    <property type="protein sequence ID" value="AHC14166.1"/>
    <property type="molecule type" value="Genomic_DNA"/>
</dbReference>
<evidence type="ECO:0000256" key="3">
    <source>
        <dbReference type="RuleBase" id="RU000363"/>
    </source>
</evidence>
<name>V5WG73_9SPIO</name>
<dbReference type="KEGG" id="slr:L21SP2_0741"/>
<dbReference type="InterPro" id="IPR036291">
    <property type="entry name" value="NAD(P)-bd_dom_sf"/>
</dbReference>
<evidence type="ECO:0000256" key="1">
    <source>
        <dbReference type="ARBA" id="ARBA00006484"/>
    </source>
</evidence>
<sequence length="261" mass="28046">MYTDVSLEGQTAVITGASAGIGEACAAALAHEKVNLILCARREEKIRNLARQLEETYGVSVRPVVLDVRDRKAVKEFASQLSSEGLGIDILVNNAGLARGKDPLQSADMDDWDEMIDTNVKGLLYMTRGIAPLMLESSSAPLIINIGSIAGMQAYEGGGVYCATKAAVGMISDGLRIDTVSSAMRVCNIRPGLAETEFSLVRFHGDNDKAQKVYQDLEPLYAGDIADAVRYVCTRPSHVQISQLTIMPTRQASGSVVHRGD</sequence>
<dbReference type="Gene3D" id="3.40.50.720">
    <property type="entry name" value="NAD(P)-binding Rossmann-like Domain"/>
    <property type="match status" value="1"/>
</dbReference>
<comment type="similarity">
    <text evidence="1 3">Belongs to the short-chain dehydrogenases/reductases (SDR) family.</text>
</comment>
<proteinExistence type="inferred from homology"/>
<keyword evidence="2" id="KW-0560">Oxidoreductase</keyword>
<dbReference type="PRINTS" id="PR00080">
    <property type="entry name" value="SDRFAMILY"/>
</dbReference>
<reference evidence="4 5" key="1">
    <citation type="journal article" date="2015" name="Stand. Genomic Sci.">
        <title>Complete genome sequence and description of Salinispira pacifica gen. nov., sp. nov., a novel spirochaete isolated form a hypersaline microbial mat.</title>
        <authorList>
            <person name="Ben Hania W."/>
            <person name="Joseph M."/>
            <person name="Schumann P."/>
            <person name="Bunk B."/>
            <person name="Fiebig A."/>
            <person name="Sproer C."/>
            <person name="Klenk H.P."/>
            <person name="Fardeau M.L."/>
            <person name="Spring S."/>
        </authorList>
    </citation>
    <scope>NUCLEOTIDE SEQUENCE [LARGE SCALE GENOMIC DNA]</scope>
    <source>
        <strain evidence="4 5">L21-RPul-D2</strain>
    </source>
</reference>
<dbReference type="HOGENOM" id="CLU_010194_2_10_12"/>
<dbReference type="PANTHER" id="PTHR42901">
    <property type="entry name" value="ALCOHOL DEHYDROGENASE"/>
    <property type="match status" value="1"/>
</dbReference>
<dbReference type="eggNOG" id="COG4221">
    <property type="taxonomic scope" value="Bacteria"/>
</dbReference>
<dbReference type="PROSITE" id="PS00061">
    <property type="entry name" value="ADH_SHORT"/>
    <property type="match status" value="1"/>
</dbReference>
<dbReference type="OrthoDB" id="9808814at2"/>
<dbReference type="AlphaFoldDB" id="V5WG73"/>
<evidence type="ECO:0000313" key="5">
    <source>
        <dbReference type="Proteomes" id="UP000018680"/>
    </source>
</evidence>
<dbReference type="Pfam" id="PF00106">
    <property type="entry name" value="adh_short"/>
    <property type="match status" value="1"/>
</dbReference>
<organism evidence="4 5">
    <name type="scientific">Salinispira pacifica</name>
    <dbReference type="NCBI Taxonomy" id="1307761"/>
    <lineage>
        <taxon>Bacteria</taxon>
        <taxon>Pseudomonadati</taxon>
        <taxon>Spirochaetota</taxon>
        <taxon>Spirochaetia</taxon>
        <taxon>Spirochaetales</taxon>
        <taxon>Spirochaetaceae</taxon>
        <taxon>Salinispira</taxon>
    </lineage>
</organism>
<dbReference type="FunFam" id="3.40.50.720:FF:000047">
    <property type="entry name" value="NADP-dependent L-serine/L-allo-threonine dehydrogenase"/>
    <property type="match status" value="1"/>
</dbReference>
<dbReference type="SUPFAM" id="SSF51735">
    <property type="entry name" value="NAD(P)-binding Rossmann-fold domains"/>
    <property type="match status" value="1"/>
</dbReference>
<protein>
    <submittedName>
        <fullName evidence="4">Short chain dehydrogenase</fullName>
    </submittedName>
</protein>
<evidence type="ECO:0000256" key="2">
    <source>
        <dbReference type="ARBA" id="ARBA00023002"/>
    </source>
</evidence>
<dbReference type="RefSeq" id="WP_024267097.1">
    <property type="nucleotide sequence ID" value="NC_023035.1"/>
</dbReference>
<dbReference type="GO" id="GO:0016616">
    <property type="term" value="F:oxidoreductase activity, acting on the CH-OH group of donors, NAD or NADP as acceptor"/>
    <property type="evidence" value="ECO:0007669"/>
    <property type="project" value="UniProtKB-ARBA"/>
</dbReference>
<dbReference type="InterPro" id="IPR002347">
    <property type="entry name" value="SDR_fam"/>
</dbReference>
<dbReference type="PANTHER" id="PTHR42901:SF1">
    <property type="entry name" value="ALCOHOL DEHYDROGENASE"/>
    <property type="match status" value="1"/>
</dbReference>
<dbReference type="STRING" id="1307761.L21SP2_0741"/>
<dbReference type="InterPro" id="IPR020904">
    <property type="entry name" value="Sc_DH/Rdtase_CS"/>
</dbReference>